<evidence type="ECO:0000313" key="2">
    <source>
        <dbReference type="EMBL" id="KAK6539385.1"/>
    </source>
</evidence>
<dbReference type="Proteomes" id="UP001365542">
    <property type="component" value="Unassembled WGS sequence"/>
</dbReference>
<reference evidence="2 3" key="1">
    <citation type="submission" date="2019-10" db="EMBL/GenBank/DDBJ databases">
        <authorList>
            <person name="Palmer J.M."/>
        </authorList>
    </citation>
    <scope>NUCLEOTIDE SEQUENCE [LARGE SCALE GENOMIC DNA]</scope>
    <source>
        <strain evidence="2 3">TWF694</strain>
    </source>
</reference>
<accession>A0AAV9XCD2</accession>
<protein>
    <submittedName>
        <fullName evidence="2">Uncharacterized protein</fullName>
    </submittedName>
</protein>
<gene>
    <name evidence="2" type="ORF">TWF694_009610</name>
</gene>
<sequence>MQSRSKRDHSKATDLPVHTTRSEHSVDSDSDSDSDSETEEVAKRTTSTIPPATVPARGSPVALPSRFGSPQSPTNATHNQFQEPLKLAKQLTFLLERLSKHTEQSSSINKVLSSLKNKELKEVTSRSESVLLPKIEENRPPIPRQLLKISREPPRLTASSKELHKHGNPIDLKKPEGPLDVKTPKTPLDAKIPAISKIPILEEDEEGNLEDKVRVADTKLPITAPNLSLLLANHAFKDTPEDTSIKHPVDSWLGRIEKPKGSRVPIHPLDKEKPVPNKPYETQVITMSQVQACSTPVTTKPRNVEIIDSTFSPIPMENARNISPLTTRTPFTTRSRRFSDSYVVKDREDIFLLPDIVETHGKIFPDEMSCSMYVTNSHISIVIPPAEELRKDSFFLPPKDLKLLSRAEKMQRFVEITEREQWDKLWIGE</sequence>
<organism evidence="2 3">
    <name type="scientific">Orbilia ellipsospora</name>
    <dbReference type="NCBI Taxonomy" id="2528407"/>
    <lineage>
        <taxon>Eukaryota</taxon>
        <taxon>Fungi</taxon>
        <taxon>Dikarya</taxon>
        <taxon>Ascomycota</taxon>
        <taxon>Pezizomycotina</taxon>
        <taxon>Orbiliomycetes</taxon>
        <taxon>Orbiliales</taxon>
        <taxon>Orbiliaceae</taxon>
        <taxon>Orbilia</taxon>
    </lineage>
</organism>
<feature type="region of interest" description="Disordered" evidence="1">
    <location>
        <begin position="1"/>
        <end position="82"/>
    </location>
</feature>
<feature type="compositionally biased region" description="Basic and acidic residues" evidence="1">
    <location>
        <begin position="171"/>
        <end position="183"/>
    </location>
</feature>
<feature type="region of interest" description="Disordered" evidence="1">
    <location>
        <begin position="151"/>
        <end position="187"/>
    </location>
</feature>
<name>A0AAV9XCD2_9PEZI</name>
<proteinExistence type="predicted"/>
<feature type="compositionally biased region" description="Acidic residues" evidence="1">
    <location>
        <begin position="28"/>
        <end position="39"/>
    </location>
</feature>
<dbReference type="AlphaFoldDB" id="A0AAV9XCD2"/>
<evidence type="ECO:0000256" key="1">
    <source>
        <dbReference type="SAM" id="MobiDB-lite"/>
    </source>
</evidence>
<comment type="caution">
    <text evidence="2">The sequence shown here is derived from an EMBL/GenBank/DDBJ whole genome shotgun (WGS) entry which is preliminary data.</text>
</comment>
<keyword evidence="3" id="KW-1185">Reference proteome</keyword>
<evidence type="ECO:0000313" key="3">
    <source>
        <dbReference type="Proteomes" id="UP001365542"/>
    </source>
</evidence>
<feature type="compositionally biased region" description="Polar residues" evidence="1">
    <location>
        <begin position="68"/>
        <end position="82"/>
    </location>
</feature>
<dbReference type="EMBL" id="JAVHJO010000006">
    <property type="protein sequence ID" value="KAK6539385.1"/>
    <property type="molecule type" value="Genomic_DNA"/>
</dbReference>